<sequence>MASGNSCHSTDAVPLPCGWFRLPAAPCPPMQPPPTFIPDSLSSHTNKHSHHISYFTHTRTRTRTHVSHAAARGATHRADTTIHHQGKSAQTLVSSCIPTSYAFTTSNAAVRISHVPWCSRVPLFRSLPLPPRLPPSAAWPCSPDPSKQHHTCCRASSLPAWPHVFYHSTCSTQQLCSSIEATLPSDSQPSFTTLTVQFDLCTKLWLQLSQTMTSQSPYPNQIHRFRYSPLTASPVAKERPALPVLPPNPSLPLSDATCLAYEQEGLPPDSDQCAHWRALVSLPSGLSAPPHLSSAWPSLHVLPFLRYHAHQHQPVPRERPRLQPRSCPQYTSDTGRCSGVRRHQSRPTLMILAVWVMRDMQSNQP</sequence>
<evidence type="ECO:0000313" key="3">
    <source>
        <dbReference type="Proteomes" id="UP001243989"/>
    </source>
</evidence>
<feature type="compositionally biased region" description="Polar residues" evidence="1">
    <location>
        <begin position="326"/>
        <end position="335"/>
    </location>
</feature>
<accession>A0AAI9ZQS2</accession>
<comment type="caution">
    <text evidence="2">The sequence shown here is derived from an EMBL/GenBank/DDBJ whole genome shotgun (WGS) entry which is preliminary data.</text>
</comment>
<gene>
    <name evidence="2" type="ORF">BDP81DRAFT_23465</name>
</gene>
<keyword evidence="3" id="KW-1185">Reference proteome</keyword>
<evidence type="ECO:0000313" key="2">
    <source>
        <dbReference type="EMBL" id="KAK1636492.1"/>
    </source>
</evidence>
<dbReference type="AlphaFoldDB" id="A0AAI9ZQS2"/>
<dbReference type="RefSeq" id="XP_060445099.1">
    <property type="nucleotide sequence ID" value="XM_060582844.1"/>
</dbReference>
<dbReference type="GeneID" id="85467706"/>
<protein>
    <submittedName>
        <fullName evidence="2">Uncharacterized protein</fullName>
    </submittedName>
</protein>
<reference evidence="2" key="1">
    <citation type="submission" date="2021-06" db="EMBL/GenBank/DDBJ databases">
        <title>Comparative genomics, transcriptomics and evolutionary studies reveal genomic signatures of adaptation to plant cell wall in hemibiotrophic fungi.</title>
        <authorList>
            <consortium name="DOE Joint Genome Institute"/>
            <person name="Baroncelli R."/>
            <person name="Diaz J.F."/>
            <person name="Benocci T."/>
            <person name="Peng M."/>
            <person name="Battaglia E."/>
            <person name="Haridas S."/>
            <person name="Andreopoulos W."/>
            <person name="Labutti K."/>
            <person name="Pangilinan J."/>
            <person name="Floch G.L."/>
            <person name="Makela M.R."/>
            <person name="Henrissat B."/>
            <person name="Grigoriev I.V."/>
            <person name="Crouch J.A."/>
            <person name="De Vries R.P."/>
            <person name="Sukno S.A."/>
            <person name="Thon M.R."/>
        </authorList>
    </citation>
    <scope>NUCLEOTIDE SEQUENCE</scope>
    <source>
        <strain evidence="2">CBS 102054</strain>
    </source>
</reference>
<evidence type="ECO:0000256" key="1">
    <source>
        <dbReference type="SAM" id="MobiDB-lite"/>
    </source>
</evidence>
<name>A0AAI9ZQS2_9PEZI</name>
<organism evidence="2 3">
    <name type="scientific">Colletotrichum phormii</name>
    <dbReference type="NCBI Taxonomy" id="359342"/>
    <lineage>
        <taxon>Eukaryota</taxon>
        <taxon>Fungi</taxon>
        <taxon>Dikarya</taxon>
        <taxon>Ascomycota</taxon>
        <taxon>Pezizomycotina</taxon>
        <taxon>Sordariomycetes</taxon>
        <taxon>Hypocreomycetidae</taxon>
        <taxon>Glomerellales</taxon>
        <taxon>Glomerellaceae</taxon>
        <taxon>Colletotrichum</taxon>
        <taxon>Colletotrichum acutatum species complex</taxon>
    </lineage>
</organism>
<feature type="region of interest" description="Disordered" evidence="1">
    <location>
        <begin position="312"/>
        <end position="342"/>
    </location>
</feature>
<dbReference type="EMBL" id="JAHMHQ010000010">
    <property type="protein sequence ID" value="KAK1636492.1"/>
    <property type="molecule type" value="Genomic_DNA"/>
</dbReference>
<dbReference type="Proteomes" id="UP001243989">
    <property type="component" value="Unassembled WGS sequence"/>
</dbReference>
<proteinExistence type="predicted"/>